<sequence length="193" mass="18859">MWITGAAVAAVLIVGGAGLAIADPFDNDGPLTGSTLDKASAAALDAAGSGTVTGSDAGSDDDAYAYEVEVTLADGTDVDVALDKSFAVLWVDGLPTGAASAAPTTGSGTDDSGTSGTDDSDLGALSAADRDAASAAALATLPAGTVGTITEVERSDDFDHAYEVEITLENGQDVDVELDASFAVVKVDGAPTA</sequence>
<dbReference type="Proteomes" id="UP000298468">
    <property type="component" value="Unassembled WGS sequence"/>
</dbReference>
<dbReference type="Gene3D" id="3.30.505.20">
    <property type="match status" value="2"/>
</dbReference>
<accession>A0A4R9BPU6</accession>
<feature type="domain" description="PepSY" evidence="3">
    <location>
        <begin position="131"/>
        <end position="180"/>
    </location>
</feature>
<protein>
    <recommendedName>
        <fullName evidence="3">PepSY domain-containing protein</fullName>
    </recommendedName>
</protein>
<dbReference type="EMBL" id="SOHM01000029">
    <property type="protein sequence ID" value="TFD88650.1"/>
    <property type="molecule type" value="Genomic_DNA"/>
</dbReference>
<name>A0A4R9BPU6_9MICO</name>
<dbReference type="Pfam" id="PF03413">
    <property type="entry name" value="PepSY"/>
    <property type="match status" value="1"/>
</dbReference>
<comment type="caution">
    <text evidence="4">The sequence shown here is derived from an EMBL/GenBank/DDBJ whole genome shotgun (WGS) entry which is preliminary data.</text>
</comment>
<evidence type="ECO:0000313" key="4">
    <source>
        <dbReference type="EMBL" id="TFD88650.1"/>
    </source>
</evidence>
<keyword evidence="2" id="KW-0732">Signal</keyword>
<evidence type="ECO:0000259" key="3">
    <source>
        <dbReference type="Pfam" id="PF03413"/>
    </source>
</evidence>
<dbReference type="OrthoDB" id="3747754at2"/>
<evidence type="ECO:0000256" key="1">
    <source>
        <dbReference type="SAM" id="MobiDB-lite"/>
    </source>
</evidence>
<gene>
    <name evidence="4" type="ORF">E3T61_12485</name>
</gene>
<evidence type="ECO:0000256" key="2">
    <source>
        <dbReference type="SAM" id="SignalP"/>
    </source>
</evidence>
<reference evidence="4 5" key="1">
    <citation type="submission" date="2019-03" db="EMBL/GenBank/DDBJ databases">
        <title>Genomics of glacier-inhabiting Cryobacterium strains.</title>
        <authorList>
            <person name="Liu Q."/>
            <person name="Xin Y.-H."/>
        </authorList>
    </citation>
    <scope>NUCLEOTIDE SEQUENCE [LARGE SCALE GENOMIC DNA]</scope>
    <source>
        <strain evidence="4 5">Sr59</strain>
    </source>
</reference>
<organism evidence="4 5">
    <name type="scientific">Cryobacterium lactosi</name>
    <dbReference type="NCBI Taxonomy" id="1259202"/>
    <lineage>
        <taxon>Bacteria</taxon>
        <taxon>Bacillati</taxon>
        <taxon>Actinomycetota</taxon>
        <taxon>Actinomycetes</taxon>
        <taxon>Micrococcales</taxon>
        <taxon>Microbacteriaceae</taxon>
        <taxon>Cryobacterium</taxon>
    </lineage>
</organism>
<dbReference type="AlphaFoldDB" id="A0A4R9BPU6"/>
<proteinExistence type="predicted"/>
<evidence type="ECO:0000313" key="5">
    <source>
        <dbReference type="Proteomes" id="UP000298468"/>
    </source>
</evidence>
<feature type="signal peptide" evidence="2">
    <location>
        <begin position="1"/>
        <end position="22"/>
    </location>
</feature>
<feature type="chain" id="PRO_5020914179" description="PepSY domain-containing protein" evidence="2">
    <location>
        <begin position="23"/>
        <end position="193"/>
    </location>
</feature>
<keyword evidence="5" id="KW-1185">Reference proteome</keyword>
<feature type="region of interest" description="Disordered" evidence="1">
    <location>
        <begin position="99"/>
        <end position="123"/>
    </location>
</feature>
<dbReference type="InterPro" id="IPR025711">
    <property type="entry name" value="PepSY"/>
</dbReference>